<organism evidence="5 6">
    <name type="scientific">Aureibacter tunicatorum</name>
    <dbReference type="NCBI Taxonomy" id="866807"/>
    <lineage>
        <taxon>Bacteria</taxon>
        <taxon>Pseudomonadati</taxon>
        <taxon>Bacteroidota</taxon>
        <taxon>Cytophagia</taxon>
        <taxon>Cytophagales</taxon>
        <taxon>Persicobacteraceae</taxon>
        <taxon>Aureibacter</taxon>
    </lineage>
</organism>
<dbReference type="Pfam" id="PF12833">
    <property type="entry name" value="HTH_18"/>
    <property type="match status" value="1"/>
</dbReference>
<evidence type="ECO:0000256" key="1">
    <source>
        <dbReference type="ARBA" id="ARBA00023015"/>
    </source>
</evidence>
<reference evidence="5" key="1">
    <citation type="submission" date="2023-07" db="EMBL/GenBank/DDBJ databases">
        <title>Genomic Encyclopedia of Type Strains, Phase IV (KMG-IV): sequencing the most valuable type-strain genomes for metagenomic binning, comparative biology and taxonomic classification.</title>
        <authorList>
            <person name="Goeker M."/>
        </authorList>
    </citation>
    <scope>NUCLEOTIDE SEQUENCE</scope>
    <source>
        <strain evidence="5">DSM 26174</strain>
    </source>
</reference>
<dbReference type="PROSITE" id="PS00041">
    <property type="entry name" value="HTH_ARAC_FAMILY_1"/>
    <property type="match status" value="1"/>
</dbReference>
<dbReference type="Gene3D" id="1.10.10.60">
    <property type="entry name" value="Homeodomain-like"/>
    <property type="match status" value="1"/>
</dbReference>
<comment type="caution">
    <text evidence="5">The sequence shown here is derived from an EMBL/GenBank/DDBJ whole genome shotgun (WGS) entry which is preliminary data.</text>
</comment>
<protein>
    <submittedName>
        <fullName evidence="5">AraC-like DNA-binding protein</fullName>
    </submittedName>
</protein>
<dbReference type="InterPro" id="IPR037923">
    <property type="entry name" value="HTH-like"/>
</dbReference>
<dbReference type="RefSeq" id="WP_309938336.1">
    <property type="nucleotide sequence ID" value="NZ_AP025305.1"/>
</dbReference>
<keyword evidence="1" id="KW-0805">Transcription regulation</keyword>
<evidence type="ECO:0000313" key="5">
    <source>
        <dbReference type="EMBL" id="MDR6238830.1"/>
    </source>
</evidence>
<evidence type="ECO:0000256" key="2">
    <source>
        <dbReference type="ARBA" id="ARBA00023125"/>
    </source>
</evidence>
<dbReference type="Proteomes" id="UP001185092">
    <property type="component" value="Unassembled WGS sequence"/>
</dbReference>
<dbReference type="EMBL" id="JAVDQD010000002">
    <property type="protein sequence ID" value="MDR6238830.1"/>
    <property type="molecule type" value="Genomic_DNA"/>
</dbReference>
<dbReference type="InterPro" id="IPR009057">
    <property type="entry name" value="Homeodomain-like_sf"/>
</dbReference>
<dbReference type="PANTHER" id="PTHR43280">
    <property type="entry name" value="ARAC-FAMILY TRANSCRIPTIONAL REGULATOR"/>
    <property type="match status" value="1"/>
</dbReference>
<dbReference type="AlphaFoldDB" id="A0AAE3XMW8"/>
<evidence type="ECO:0000259" key="4">
    <source>
        <dbReference type="PROSITE" id="PS01124"/>
    </source>
</evidence>
<dbReference type="PROSITE" id="PS01124">
    <property type="entry name" value="HTH_ARAC_FAMILY_2"/>
    <property type="match status" value="1"/>
</dbReference>
<proteinExistence type="predicted"/>
<dbReference type="InterPro" id="IPR018062">
    <property type="entry name" value="HTH_AraC-typ_CS"/>
</dbReference>
<dbReference type="SUPFAM" id="SSF46689">
    <property type="entry name" value="Homeodomain-like"/>
    <property type="match status" value="1"/>
</dbReference>
<dbReference type="PANTHER" id="PTHR43280:SF2">
    <property type="entry name" value="HTH-TYPE TRANSCRIPTIONAL REGULATOR EXSA"/>
    <property type="match status" value="1"/>
</dbReference>
<sequence length="275" mass="32307">MKRLSRGEYFGTHYNKLILDDCTITDTEYVHEKVEWHYHENPYFTYLIEGSVFEANKKQEYVLKPGSLLFHNCQEAHYNIKPPGYTRGFHIELNSSWFNMKDIDFNRFEGCIQLENPFIKGLMNKIFLESKINDTFSQLSVDALIVAIFDAFKYSGSELMSIKNPSWLKKLNELLIEGHVEMSLTMLSEELQIHPVHLSREFSKYFGSTFGQYARQMKLNKAILLINTGKFSMTEVCYMCGFYDQSHFTNAFRNFYGHTPLKVLKKIIQVKNLQF</sequence>
<dbReference type="GO" id="GO:0043565">
    <property type="term" value="F:sequence-specific DNA binding"/>
    <property type="evidence" value="ECO:0007669"/>
    <property type="project" value="InterPro"/>
</dbReference>
<evidence type="ECO:0000256" key="3">
    <source>
        <dbReference type="ARBA" id="ARBA00023163"/>
    </source>
</evidence>
<name>A0AAE3XMW8_9BACT</name>
<dbReference type="SMART" id="SM00342">
    <property type="entry name" value="HTH_ARAC"/>
    <property type="match status" value="1"/>
</dbReference>
<dbReference type="InterPro" id="IPR018060">
    <property type="entry name" value="HTH_AraC"/>
</dbReference>
<dbReference type="SUPFAM" id="SSF51215">
    <property type="entry name" value="Regulatory protein AraC"/>
    <property type="match status" value="1"/>
</dbReference>
<gene>
    <name evidence="5" type="ORF">HNQ88_001867</name>
</gene>
<feature type="domain" description="HTH araC/xylS-type" evidence="4">
    <location>
        <begin position="169"/>
        <end position="266"/>
    </location>
</feature>
<keyword evidence="2 5" id="KW-0238">DNA-binding</keyword>
<keyword evidence="6" id="KW-1185">Reference proteome</keyword>
<accession>A0AAE3XMW8</accession>
<dbReference type="GO" id="GO:0003700">
    <property type="term" value="F:DNA-binding transcription factor activity"/>
    <property type="evidence" value="ECO:0007669"/>
    <property type="project" value="InterPro"/>
</dbReference>
<evidence type="ECO:0000313" key="6">
    <source>
        <dbReference type="Proteomes" id="UP001185092"/>
    </source>
</evidence>
<keyword evidence="3" id="KW-0804">Transcription</keyword>